<dbReference type="InterPro" id="IPR010736">
    <property type="entry name" value="SHIPPO-rpt"/>
</dbReference>
<feature type="compositionally biased region" description="Basic residues" evidence="1">
    <location>
        <begin position="394"/>
        <end position="408"/>
    </location>
</feature>
<evidence type="ECO:0000313" key="3">
    <source>
        <dbReference type="Proteomes" id="UP000187209"/>
    </source>
</evidence>
<feature type="region of interest" description="Disordered" evidence="1">
    <location>
        <begin position="381"/>
        <end position="408"/>
    </location>
</feature>
<dbReference type="PANTHER" id="PTHR21580:SF28">
    <property type="entry name" value="BOREALIN N-TERMINAL DOMAIN-CONTAINING PROTEIN-RELATED"/>
    <property type="match status" value="1"/>
</dbReference>
<sequence>MKKIEPSGRCGFFKITNVPGPGAYTIPSTICEGPSITIKGKIPCKNRSQSAVPGPGHYSIPENKIPGYAIGLSKRENIPPDNIKSNLPGPGSYTIAHEYMGTPWKFAQPYKKPKVKDNELGPGSYDLKSTLSKKSFTMSGKIKKPENKMQKIIPGPGAYNPEFVRSKSSVMIGVSKRPEIKNNNMPGPGAYNIKARPLSCASFGRAKRGEIGKTVECHESYDLPSTIGDGPKISIYYKIPRSNESLGPGPGAYSPKPLNHVPSFLFGHSKNELFKCETISPGPVYKVEGNLIAPCLKFGTEKREVSKVKNTYPGPGTYESESTLAKGNITFKSRHSDLKDKYIKTVPGPGTYDHEVENNCGLTWSIGEASRKLDWTEEEKKLMKEKSISPKNPSLKKSHSKLSYKKKH</sequence>
<name>A0A1R2BU50_9CILI</name>
<dbReference type="Pfam" id="PF07004">
    <property type="entry name" value="SHIPPO-rpt"/>
    <property type="match status" value="8"/>
</dbReference>
<dbReference type="Proteomes" id="UP000187209">
    <property type="component" value="Unassembled WGS sequence"/>
</dbReference>
<dbReference type="PANTHER" id="PTHR21580">
    <property type="entry name" value="SHIPPO-1-RELATED"/>
    <property type="match status" value="1"/>
</dbReference>
<protein>
    <submittedName>
        <fullName evidence="2">Uncharacterized protein</fullName>
    </submittedName>
</protein>
<dbReference type="InterPro" id="IPR051291">
    <property type="entry name" value="CIMAP"/>
</dbReference>
<gene>
    <name evidence="2" type="ORF">SteCoe_19442</name>
</gene>
<organism evidence="2 3">
    <name type="scientific">Stentor coeruleus</name>
    <dbReference type="NCBI Taxonomy" id="5963"/>
    <lineage>
        <taxon>Eukaryota</taxon>
        <taxon>Sar</taxon>
        <taxon>Alveolata</taxon>
        <taxon>Ciliophora</taxon>
        <taxon>Postciliodesmatophora</taxon>
        <taxon>Heterotrichea</taxon>
        <taxon>Heterotrichida</taxon>
        <taxon>Stentoridae</taxon>
        <taxon>Stentor</taxon>
    </lineage>
</organism>
<proteinExistence type="predicted"/>
<dbReference type="AlphaFoldDB" id="A0A1R2BU50"/>
<reference evidence="2 3" key="1">
    <citation type="submission" date="2016-11" db="EMBL/GenBank/DDBJ databases">
        <title>The macronuclear genome of Stentor coeruleus: a giant cell with tiny introns.</title>
        <authorList>
            <person name="Slabodnick M."/>
            <person name="Ruby J.G."/>
            <person name="Reiff S.B."/>
            <person name="Swart E.C."/>
            <person name="Gosai S."/>
            <person name="Prabakaran S."/>
            <person name="Witkowska E."/>
            <person name="Larue G.E."/>
            <person name="Fisher S."/>
            <person name="Freeman R.M."/>
            <person name="Gunawardena J."/>
            <person name="Chu W."/>
            <person name="Stover N.A."/>
            <person name="Gregory B.D."/>
            <person name="Nowacki M."/>
            <person name="Derisi J."/>
            <person name="Roy S.W."/>
            <person name="Marshall W.F."/>
            <person name="Sood P."/>
        </authorList>
    </citation>
    <scope>NUCLEOTIDE SEQUENCE [LARGE SCALE GENOMIC DNA]</scope>
    <source>
        <strain evidence="2">WM001</strain>
    </source>
</reference>
<dbReference type="EMBL" id="MPUH01000428">
    <property type="protein sequence ID" value="OMJ80343.1"/>
    <property type="molecule type" value="Genomic_DNA"/>
</dbReference>
<comment type="caution">
    <text evidence="2">The sequence shown here is derived from an EMBL/GenBank/DDBJ whole genome shotgun (WGS) entry which is preliminary data.</text>
</comment>
<accession>A0A1R2BU50</accession>
<evidence type="ECO:0000256" key="1">
    <source>
        <dbReference type="SAM" id="MobiDB-lite"/>
    </source>
</evidence>
<dbReference type="OrthoDB" id="429991at2759"/>
<keyword evidence="3" id="KW-1185">Reference proteome</keyword>
<evidence type="ECO:0000313" key="2">
    <source>
        <dbReference type="EMBL" id="OMJ80343.1"/>
    </source>
</evidence>